<dbReference type="STRING" id="930991.A0A0D0CRT0"/>
<organism evidence="1 2">
    <name type="scientific">Paxillus rubicundulus Ve08.2h10</name>
    <dbReference type="NCBI Taxonomy" id="930991"/>
    <lineage>
        <taxon>Eukaryota</taxon>
        <taxon>Fungi</taxon>
        <taxon>Dikarya</taxon>
        <taxon>Basidiomycota</taxon>
        <taxon>Agaricomycotina</taxon>
        <taxon>Agaricomycetes</taxon>
        <taxon>Agaricomycetidae</taxon>
        <taxon>Boletales</taxon>
        <taxon>Paxilineae</taxon>
        <taxon>Paxillaceae</taxon>
        <taxon>Paxillus</taxon>
    </lineage>
</organism>
<feature type="non-terminal residue" evidence="1">
    <location>
        <position position="1"/>
    </location>
</feature>
<dbReference type="GO" id="GO:0003676">
    <property type="term" value="F:nucleic acid binding"/>
    <property type="evidence" value="ECO:0007669"/>
    <property type="project" value="InterPro"/>
</dbReference>
<reference evidence="1 2" key="1">
    <citation type="submission" date="2014-04" db="EMBL/GenBank/DDBJ databases">
        <authorList>
            <consortium name="DOE Joint Genome Institute"/>
            <person name="Kuo A."/>
            <person name="Kohler A."/>
            <person name="Jargeat P."/>
            <person name="Nagy L.G."/>
            <person name="Floudas D."/>
            <person name="Copeland A."/>
            <person name="Barry K.W."/>
            <person name="Cichocki N."/>
            <person name="Veneault-Fourrey C."/>
            <person name="LaButti K."/>
            <person name="Lindquist E.A."/>
            <person name="Lipzen A."/>
            <person name="Lundell T."/>
            <person name="Morin E."/>
            <person name="Murat C."/>
            <person name="Sun H."/>
            <person name="Tunlid A."/>
            <person name="Henrissat B."/>
            <person name="Grigoriev I.V."/>
            <person name="Hibbett D.S."/>
            <person name="Martin F."/>
            <person name="Nordberg H.P."/>
            <person name="Cantor M.N."/>
            <person name="Hua S.X."/>
        </authorList>
    </citation>
    <scope>NUCLEOTIDE SEQUENCE [LARGE SCALE GENOMIC DNA]</scope>
    <source>
        <strain evidence="1 2">Ve08.2h10</strain>
    </source>
</reference>
<gene>
    <name evidence="1" type="ORF">PAXRUDRAFT_115441</name>
</gene>
<dbReference type="HOGENOM" id="CLU_033666_15_0_1"/>
<dbReference type="Gene3D" id="3.30.420.10">
    <property type="entry name" value="Ribonuclease H-like superfamily/Ribonuclease H"/>
    <property type="match status" value="1"/>
</dbReference>
<name>A0A0D0CRT0_9AGAM</name>
<dbReference type="Proteomes" id="UP000054538">
    <property type="component" value="Unassembled WGS sequence"/>
</dbReference>
<evidence type="ECO:0000313" key="1">
    <source>
        <dbReference type="EMBL" id="KIK78093.1"/>
    </source>
</evidence>
<dbReference type="InParanoid" id="A0A0D0CRT0"/>
<protein>
    <submittedName>
        <fullName evidence="1">Uncharacterized protein</fullName>
    </submittedName>
</protein>
<dbReference type="OrthoDB" id="3221648at2759"/>
<dbReference type="AlphaFoldDB" id="A0A0D0CRT0"/>
<evidence type="ECO:0000313" key="2">
    <source>
        <dbReference type="Proteomes" id="UP000054538"/>
    </source>
</evidence>
<reference evidence="2" key="2">
    <citation type="submission" date="2015-01" db="EMBL/GenBank/DDBJ databases">
        <title>Evolutionary Origins and Diversification of the Mycorrhizal Mutualists.</title>
        <authorList>
            <consortium name="DOE Joint Genome Institute"/>
            <consortium name="Mycorrhizal Genomics Consortium"/>
            <person name="Kohler A."/>
            <person name="Kuo A."/>
            <person name="Nagy L.G."/>
            <person name="Floudas D."/>
            <person name="Copeland A."/>
            <person name="Barry K.W."/>
            <person name="Cichocki N."/>
            <person name="Veneault-Fourrey C."/>
            <person name="LaButti K."/>
            <person name="Lindquist E.A."/>
            <person name="Lipzen A."/>
            <person name="Lundell T."/>
            <person name="Morin E."/>
            <person name="Murat C."/>
            <person name="Riley R."/>
            <person name="Ohm R."/>
            <person name="Sun H."/>
            <person name="Tunlid A."/>
            <person name="Henrissat B."/>
            <person name="Grigoriev I.V."/>
            <person name="Hibbett D.S."/>
            <person name="Martin F."/>
        </authorList>
    </citation>
    <scope>NUCLEOTIDE SEQUENCE [LARGE SCALE GENOMIC DNA]</scope>
    <source>
        <strain evidence="2">Ve08.2h10</strain>
    </source>
</reference>
<dbReference type="EMBL" id="KN826714">
    <property type="protein sequence ID" value="KIK78093.1"/>
    <property type="molecule type" value="Genomic_DNA"/>
</dbReference>
<keyword evidence="2" id="KW-1185">Reference proteome</keyword>
<proteinExistence type="predicted"/>
<feature type="non-terminal residue" evidence="1">
    <location>
        <position position="76"/>
    </location>
</feature>
<dbReference type="InterPro" id="IPR036397">
    <property type="entry name" value="RNaseH_sf"/>
</dbReference>
<accession>A0A0D0CRT0</accession>
<sequence>KKPGEGLSDRLVEGTVKFGGEQGGSLMMWGCMTWQGVGYAAKIDGRMDGDLYLQILKDELHDSLRYYGLNPPDIIF</sequence>